<organism evidence="2 3">
    <name type="scientific">Brevibacillus parabrevis</name>
    <dbReference type="NCBI Taxonomy" id="54914"/>
    <lineage>
        <taxon>Bacteria</taxon>
        <taxon>Bacillati</taxon>
        <taxon>Bacillota</taxon>
        <taxon>Bacilli</taxon>
        <taxon>Bacillales</taxon>
        <taxon>Paenibacillaceae</taxon>
        <taxon>Brevibacillus</taxon>
    </lineage>
</organism>
<dbReference type="Pfam" id="PF09580">
    <property type="entry name" value="Spore_YhcN_YlaJ"/>
    <property type="match status" value="1"/>
</dbReference>
<dbReference type="AlphaFoldDB" id="A0A4Y3PD71"/>
<evidence type="ECO:0000313" key="3">
    <source>
        <dbReference type="Proteomes" id="UP000316882"/>
    </source>
</evidence>
<sequence>MRTILAILAIALVMTGCSGKNNAQTQQQNKAEPLCTPVPVRHAEWEEQAKAIAAKVDGIDEVVAVQIDNDLNLAIKVSNFNRFKLQSIEKEVAGKLKTAFPDSKVHVTSDKKLFMDLQSMSGTPWPTDVKEACQKKKAAKELEKKMKG</sequence>
<evidence type="ECO:0000256" key="1">
    <source>
        <dbReference type="SAM" id="SignalP"/>
    </source>
</evidence>
<keyword evidence="1" id="KW-0732">Signal</keyword>
<feature type="chain" id="PRO_5022788940" description="Sporulation protein" evidence="1">
    <location>
        <begin position="24"/>
        <end position="148"/>
    </location>
</feature>
<feature type="signal peptide" evidence="1">
    <location>
        <begin position="1"/>
        <end position="23"/>
    </location>
</feature>
<evidence type="ECO:0000313" key="2">
    <source>
        <dbReference type="EMBL" id="GEB32372.1"/>
    </source>
</evidence>
<proteinExistence type="predicted"/>
<protein>
    <recommendedName>
        <fullName evidence="4">Sporulation protein</fullName>
    </recommendedName>
</protein>
<name>A0A4Y3PD71_BREPA</name>
<reference evidence="2 3" key="1">
    <citation type="submission" date="2019-06" db="EMBL/GenBank/DDBJ databases">
        <title>Whole genome shotgun sequence of Brevibacillus parabrevis NBRC 12334.</title>
        <authorList>
            <person name="Hosoyama A."/>
            <person name="Uohara A."/>
            <person name="Ohji S."/>
            <person name="Ichikawa N."/>
        </authorList>
    </citation>
    <scope>NUCLEOTIDE SEQUENCE [LARGE SCALE GENOMIC DNA]</scope>
    <source>
        <strain evidence="2 3">NBRC 12334</strain>
    </source>
</reference>
<comment type="caution">
    <text evidence="2">The sequence shown here is derived from an EMBL/GenBank/DDBJ whole genome shotgun (WGS) entry which is preliminary data.</text>
</comment>
<keyword evidence="3" id="KW-1185">Reference proteome</keyword>
<evidence type="ECO:0008006" key="4">
    <source>
        <dbReference type="Google" id="ProtNLM"/>
    </source>
</evidence>
<dbReference type="EMBL" id="BJMH01000007">
    <property type="protein sequence ID" value="GEB32372.1"/>
    <property type="molecule type" value="Genomic_DNA"/>
</dbReference>
<dbReference type="InterPro" id="IPR019076">
    <property type="entry name" value="Spore_lipoprot_YhcN/YlaJ-like"/>
</dbReference>
<accession>A0A4Y3PD71</accession>
<dbReference type="Proteomes" id="UP000316882">
    <property type="component" value="Unassembled WGS sequence"/>
</dbReference>
<gene>
    <name evidence="2" type="ORF">BPA01_19520</name>
</gene>
<dbReference type="RefSeq" id="WP_122963332.1">
    <property type="nucleotide sequence ID" value="NZ_BJMH01000007.1"/>
</dbReference>
<dbReference type="PROSITE" id="PS51257">
    <property type="entry name" value="PROKAR_LIPOPROTEIN"/>
    <property type="match status" value="1"/>
</dbReference>
<dbReference type="STRING" id="54914.AV540_02230"/>